<evidence type="ECO:0000256" key="1">
    <source>
        <dbReference type="SAM" id="SignalP"/>
    </source>
</evidence>
<keyword evidence="4" id="KW-1185">Reference proteome</keyword>
<dbReference type="RefSeq" id="WP_185887460.1">
    <property type="nucleotide sequence ID" value="NZ_CP060202.1"/>
</dbReference>
<dbReference type="EMBL" id="CP060202">
    <property type="protein sequence ID" value="QNH61531.1"/>
    <property type="molecule type" value="Genomic_DNA"/>
</dbReference>
<evidence type="ECO:0000313" key="3">
    <source>
        <dbReference type="EMBL" id="QNH61531.1"/>
    </source>
</evidence>
<accession>A0A7G7W588</accession>
<sequence length="504" mass="55299">MKHLYFLLILCACLCSVRAAAQNWRPFRPNGDVHAFRGASVDTILTVRLDSAGVSGSDSVYYFNRIMRRASSYQWQKSRNNQFGQQLRYNAADRTYMLFWNGGTVNGFSLDYGVVMKPFARVGTTWQSLNMDVGVTTTLQSKGVAIIEGVQDSIVTFRVGNLPGVLVVLSKNYGLVSAPKDLKIYSATAPMLTLARRPAPAGLTYYNPLTLLDLQPSDELGYAQEPIMVSSFPCYQGWLLRKVLTRQVTTDSVVYTFQHQSKISYSNAPGCPGTGTTLSPITTVRMSASRRTGRWSGNQNYANAQTRLVNSDLLAYEYRVQAISSNTLMIGHPVVATRPGVACSGPALLRQEVLYGGFGSNTYNYTPGIDAAGWSQLVAEGVGPVMQYEHRLTYSRRTVSGSVQTCGSRTDFATLLPTKAAQRAATFQLYPNPATETAILTLLAPARVSTTVRVLDNLGRAVLGRRLAVGQTTITLPLQRLASGLYIVEVQAEEEIPQQLRLQH</sequence>
<feature type="domain" description="Secretion system C-terminal sorting" evidence="2">
    <location>
        <begin position="429"/>
        <end position="494"/>
    </location>
</feature>
<proteinExistence type="predicted"/>
<dbReference type="NCBIfam" id="TIGR04183">
    <property type="entry name" value="Por_Secre_tail"/>
    <property type="match status" value="1"/>
</dbReference>
<dbReference type="AlphaFoldDB" id="A0A7G7W588"/>
<keyword evidence="1" id="KW-0732">Signal</keyword>
<dbReference type="KEGG" id="hsk:H4317_15400"/>
<name>A0A7G7W588_9BACT</name>
<feature type="signal peptide" evidence="1">
    <location>
        <begin position="1"/>
        <end position="21"/>
    </location>
</feature>
<evidence type="ECO:0000313" key="4">
    <source>
        <dbReference type="Proteomes" id="UP000515489"/>
    </source>
</evidence>
<dbReference type="Pfam" id="PF18962">
    <property type="entry name" value="Por_Secre_tail"/>
    <property type="match status" value="1"/>
</dbReference>
<dbReference type="Proteomes" id="UP000515489">
    <property type="component" value="Chromosome"/>
</dbReference>
<protein>
    <submittedName>
        <fullName evidence="3">T9SS type A sorting domain-containing protein</fullName>
    </submittedName>
</protein>
<organism evidence="3 4">
    <name type="scientific">Hymenobacter sediminicola</name>
    <dbReference type="NCBI Taxonomy" id="2761579"/>
    <lineage>
        <taxon>Bacteria</taxon>
        <taxon>Pseudomonadati</taxon>
        <taxon>Bacteroidota</taxon>
        <taxon>Cytophagia</taxon>
        <taxon>Cytophagales</taxon>
        <taxon>Hymenobacteraceae</taxon>
        <taxon>Hymenobacter</taxon>
    </lineage>
</organism>
<gene>
    <name evidence="3" type="ORF">H4317_15400</name>
</gene>
<reference evidence="3 4" key="1">
    <citation type="submission" date="2020-08" db="EMBL/GenBank/DDBJ databases">
        <title>Hymenobacter sp. S2-20-2 genome sequencing.</title>
        <authorList>
            <person name="Jin L."/>
        </authorList>
    </citation>
    <scope>NUCLEOTIDE SEQUENCE [LARGE SCALE GENOMIC DNA]</scope>
    <source>
        <strain evidence="3 4">S2-20-2</strain>
    </source>
</reference>
<dbReference type="InterPro" id="IPR026444">
    <property type="entry name" value="Secre_tail"/>
</dbReference>
<evidence type="ECO:0000259" key="2">
    <source>
        <dbReference type="Pfam" id="PF18962"/>
    </source>
</evidence>
<feature type="chain" id="PRO_5028891767" evidence="1">
    <location>
        <begin position="22"/>
        <end position="504"/>
    </location>
</feature>